<comment type="similarity">
    <text evidence="1">Belongs to the API5 family.</text>
</comment>
<protein>
    <submittedName>
        <fullName evidence="4">Apoptosis inhibitor 5</fullName>
    </submittedName>
</protein>
<dbReference type="InterPro" id="IPR011989">
    <property type="entry name" value="ARM-like"/>
</dbReference>
<reference evidence="4" key="1">
    <citation type="submission" date="2021-05" db="EMBL/GenBank/DDBJ databases">
        <authorList>
            <person name="Alioto T."/>
            <person name="Alioto T."/>
            <person name="Gomez Garrido J."/>
        </authorList>
    </citation>
    <scope>NUCLEOTIDE SEQUENCE</scope>
</reference>
<dbReference type="Gene3D" id="1.25.10.10">
    <property type="entry name" value="Leucine-rich Repeat Variant"/>
    <property type="match status" value="1"/>
</dbReference>
<dbReference type="InterPro" id="IPR016024">
    <property type="entry name" value="ARM-type_fold"/>
</dbReference>
<dbReference type="GO" id="GO:0005634">
    <property type="term" value="C:nucleus"/>
    <property type="evidence" value="ECO:0007669"/>
    <property type="project" value="TreeGrafter"/>
</dbReference>
<organism evidence="4">
    <name type="scientific">Cacopsylla melanoneura</name>
    <dbReference type="NCBI Taxonomy" id="428564"/>
    <lineage>
        <taxon>Eukaryota</taxon>
        <taxon>Metazoa</taxon>
        <taxon>Ecdysozoa</taxon>
        <taxon>Arthropoda</taxon>
        <taxon>Hexapoda</taxon>
        <taxon>Insecta</taxon>
        <taxon>Pterygota</taxon>
        <taxon>Neoptera</taxon>
        <taxon>Paraneoptera</taxon>
        <taxon>Hemiptera</taxon>
        <taxon>Sternorrhyncha</taxon>
        <taxon>Psylloidea</taxon>
        <taxon>Psyllidae</taxon>
        <taxon>Psyllinae</taxon>
        <taxon>Cacopsylla</taxon>
    </lineage>
</organism>
<feature type="compositionally biased region" description="Gly residues" evidence="3">
    <location>
        <begin position="523"/>
        <end position="541"/>
    </location>
</feature>
<dbReference type="EMBL" id="HBUF01164053">
    <property type="protein sequence ID" value="CAG6650819.1"/>
    <property type="molecule type" value="Transcribed_RNA"/>
</dbReference>
<evidence type="ECO:0000256" key="2">
    <source>
        <dbReference type="ARBA" id="ARBA00022703"/>
    </source>
</evidence>
<proteinExistence type="inferred from homology"/>
<dbReference type="AlphaFoldDB" id="A0A8D8YCX7"/>
<dbReference type="GO" id="GO:0043066">
    <property type="term" value="P:negative regulation of apoptotic process"/>
    <property type="evidence" value="ECO:0007669"/>
    <property type="project" value="TreeGrafter"/>
</dbReference>
<dbReference type="EMBL" id="HBUF01164054">
    <property type="protein sequence ID" value="CAG6650820.1"/>
    <property type="molecule type" value="Transcribed_RNA"/>
</dbReference>
<dbReference type="PANTHER" id="PTHR12758">
    <property type="entry name" value="APOPTOSIS INHIBITOR 5-RELATED"/>
    <property type="match status" value="1"/>
</dbReference>
<feature type="region of interest" description="Disordered" evidence="3">
    <location>
        <begin position="457"/>
        <end position="548"/>
    </location>
</feature>
<dbReference type="GO" id="GO:0003723">
    <property type="term" value="F:RNA binding"/>
    <property type="evidence" value="ECO:0007669"/>
    <property type="project" value="TreeGrafter"/>
</dbReference>
<dbReference type="Pfam" id="PF05918">
    <property type="entry name" value="API5"/>
    <property type="match status" value="1"/>
</dbReference>
<accession>A0A8D8YCX7</accession>
<dbReference type="EMBL" id="HBUF01371652">
    <property type="protein sequence ID" value="CAG6726430.1"/>
    <property type="molecule type" value="Transcribed_RNA"/>
</dbReference>
<dbReference type="SUPFAM" id="SSF48371">
    <property type="entry name" value="ARM repeat"/>
    <property type="match status" value="1"/>
</dbReference>
<evidence type="ECO:0000256" key="1">
    <source>
        <dbReference type="ARBA" id="ARBA00009515"/>
    </source>
</evidence>
<feature type="compositionally biased region" description="Polar residues" evidence="3">
    <location>
        <begin position="507"/>
        <end position="518"/>
    </location>
</feature>
<dbReference type="EMBL" id="HBUF01371653">
    <property type="protein sequence ID" value="CAG6726431.1"/>
    <property type="molecule type" value="Transcribed_RNA"/>
</dbReference>
<dbReference type="InterPro" id="IPR008383">
    <property type="entry name" value="API5"/>
</dbReference>
<sequence>MSLDKIEILYRNFGVLADAKDKISEHVEEYSEIIGAVKGSVNDKKLASQFITRFFKHFPTLMDQAIEALFDLCEDEDVSVRKQAIKDLPSLCKENNEYTSKVTDILGQLLQTIDTTELSVVQSSIMTLCKNDIKGALKGMFNLIEISNSPVREKCLKFLVPKIKMLGRDIMTKEMEEYAIDQCKKILRNVTGDEFMQIMDLLAWSRLSQSLAGQKELVEIIKHHAELSKSFDPTNPEDVDRSIFCSLHCVPYLCSAIPSTPFVSFLCEQVLPKLDQIPETPKEESGGLDNQLEALKLLAELSPFYVIHDDTPQHITNIVDCLFALLPTPPTSVEGVEETEPEFKYSRIEALLYTLHHIVKHDVELICKDVDRLKELKKRLQYMARWSMAYVKRLREVLKAGENDADKAAENKVKLVALKTMANINTMVKEFFHNPPAFKATITLSFKPLSEKKSALEESAANGGGVGTKRRAPISFGDRGDRDGVSSAKNRPGVDSKNRIYTPPSGKFSTNLSYQQSREGGGRRPSGGGRGGGGGFRGGFRGGRKWRY</sequence>
<keyword evidence="2" id="KW-0053">Apoptosis</keyword>
<dbReference type="GO" id="GO:0006915">
    <property type="term" value="P:apoptotic process"/>
    <property type="evidence" value="ECO:0007669"/>
    <property type="project" value="UniProtKB-KW"/>
</dbReference>
<dbReference type="PANTHER" id="PTHR12758:SF19">
    <property type="entry name" value="APOPTOSIS INHIBITOR 5"/>
    <property type="match status" value="1"/>
</dbReference>
<evidence type="ECO:0000256" key="3">
    <source>
        <dbReference type="SAM" id="MobiDB-lite"/>
    </source>
</evidence>
<evidence type="ECO:0000313" key="4">
    <source>
        <dbReference type="EMBL" id="CAG6726430.1"/>
    </source>
</evidence>
<name>A0A8D8YCX7_9HEMI</name>